<dbReference type="GO" id="GO:0009653">
    <property type="term" value="P:anatomical structure morphogenesis"/>
    <property type="evidence" value="ECO:0007669"/>
    <property type="project" value="TreeGrafter"/>
</dbReference>
<evidence type="ECO:0000259" key="1">
    <source>
        <dbReference type="Pfam" id="PF00024"/>
    </source>
</evidence>
<comment type="caution">
    <text evidence="2">The sequence shown here is derived from an EMBL/GenBank/DDBJ whole genome shotgun (WGS) entry which is preliminary data.</text>
</comment>
<evidence type="ECO:0000313" key="3">
    <source>
        <dbReference type="Proteomes" id="UP000749559"/>
    </source>
</evidence>
<dbReference type="CDD" id="cd01099">
    <property type="entry name" value="PAN_AP_HGF"/>
    <property type="match status" value="1"/>
</dbReference>
<sequence length="381" mass="42945">MFHQEVKNSPTNKARRCACKSTMIPSCKGFEENMLKVFILVLIIICIGFTTAGPRRKGIRRTTTKAPIRAIIQPSIPKLPLQCKVWLPAHTAAKYYAGYAWRVSYGVCLQGHNDVIKKFTIPISEKFDGPEMCLQMCWKSLNPICWSVDYRVDANPNNNALLDVTCILSKTSRVHNPSGSTVDLDCCYGWTYFERTPGWIWRNKPNFEIKNAMLNKKSLYAASLETCKKACAAEKDFICMSVEWKYVPPPAKPKPGRKPWEWVQGPIQKNCHLQARWKRYPAQTLSIKVGTIYAEKVVASSTGWAWTSIQNACISGHDTKVTPGTDIDECRKMCSEELNFVCLSVEFGGGTCRLSLADSSDQFHYNQPCAIPGTVYSEKNI</sequence>
<dbReference type="AlphaFoldDB" id="A0A8J1Y0E6"/>
<dbReference type="InterPro" id="IPR003609">
    <property type="entry name" value="Pan_app"/>
</dbReference>
<feature type="domain" description="Apple" evidence="1">
    <location>
        <begin position="214"/>
        <end position="276"/>
    </location>
</feature>
<gene>
    <name evidence="2" type="ORF">OFUS_LOCUS7432</name>
</gene>
<protein>
    <recommendedName>
        <fullName evidence="1">Apple domain-containing protein</fullName>
    </recommendedName>
</protein>
<evidence type="ECO:0000313" key="2">
    <source>
        <dbReference type="EMBL" id="CAH1780787.1"/>
    </source>
</evidence>
<dbReference type="PANTHER" id="PTHR47327">
    <property type="entry name" value="FI18240P1-RELATED"/>
    <property type="match status" value="1"/>
</dbReference>
<dbReference type="InterPro" id="IPR052774">
    <property type="entry name" value="Celegans_DevNeuronal_Protein"/>
</dbReference>
<keyword evidence="3" id="KW-1185">Reference proteome</keyword>
<organism evidence="2 3">
    <name type="scientific">Owenia fusiformis</name>
    <name type="common">Polychaete worm</name>
    <dbReference type="NCBI Taxonomy" id="6347"/>
    <lineage>
        <taxon>Eukaryota</taxon>
        <taxon>Metazoa</taxon>
        <taxon>Spiralia</taxon>
        <taxon>Lophotrochozoa</taxon>
        <taxon>Annelida</taxon>
        <taxon>Polychaeta</taxon>
        <taxon>Sedentaria</taxon>
        <taxon>Canalipalpata</taxon>
        <taxon>Sabellida</taxon>
        <taxon>Oweniida</taxon>
        <taxon>Oweniidae</taxon>
        <taxon>Owenia</taxon>
    </lineage>
</organism>
<accession>A0A8J1Y0E6</accession>
<name>A0A8J1Y0E6_OWEFU</name>
<dbReference type="PANTHER" id="PTHR47327:SF1">
    <property type="entry name" value="RE15579P"/>
    <property type="match status" value="1"/>
</dbReference>
<dbReference type="Proteomes" id="UP000749559">
    <property type="component" value="Unassembled WGS sequence"/>
</dbReference>
<dbReference type="Gene3D" id="3.50.4.10">
    <property type="entry name" value="Hepatocyte Growth Factor"/>
    <property type="match status" value="2"/>
</dbReference>
<dbReference type="EMBL" id="CAIIXF020000004">
    <property type="protein sequence ID" value="CAH1780787.1"/>
    <property type="molecule type" value="Genomic_DNA"/>
</dbReference>
<dbReference type="SUPFAM" id="SSF57414">
    <property type="entry name" value="Hairpin loop containing domain-like"/>
    <property type="match status" value="1"/>
</dbReference>
<dbReference type="OrthoDB" id="6430118at2759"/>
<dbReference type="Pfam" id="PF00024">
    <property type="entry name" value="PAN_1"/>
    <property type="match status" value="2"/>
</dbReference>
<feature type="domain" description="Apple" evidence="1">
    <location>
        <begin position="308"/>
        <end position="362"/>
    </location>
</feature>
<proteinExistence type="predicted"/>
<reference evidence="2" key="1">
    <citation type="submission" date="2022-03" db="EMBL/GenBank/DDBJ databases">
        <authorList>
            <person name="Martin C."/>
        </authorList>
    </citation>
    <scope>NUCLEOTIDE SEQUENCE</scope>
</reference>